<proteinExistence type="predicted"/>
<evidence type="ECO:0000256" key="1">
    <source>
        <dbReference type="ARBA" id="ARBA00004606"/>
    </source>
</evidence>
<organism evidence="6 7">
    <name type="scientific">Gossypium davidsonii</name>
    <name type="common">Davidson's cotton</name>
    <name type="synonym">Gossypium klotzschianum subsp. davidsonii</name>
    <dbReference type="NCBI Taxonomy" id="34287"/>
    <lineage>
        <taxon>Eukaryota</taxon>
        <taxon>Viridiplantae</taxon>
        <taxon>Streptophyta</taxon>
        <taxon>Embryophyta</taxon>
        <taxon>Tracheophyta</taxon>
        <taxon>Spermatophyta</taxon>
        <taxon>Magnoliopsida</taxon>
        <taxon>eudicotyledons</taxon>
        <taxon>Gunneridae</taxon>
        <taxon>Pentapetalae</taxon>
        <taxon>rosids</taxon>
        <taxon>malvids</taxon>
        <taxon>Malvales</taxon>
        <taxon>Malvaceae</taxon>
        <taxon>Malvoideae</taxon>
        <taxon>Gossypium</taxon>
    </lineage>
</organism>
<gene>
    <name evidence="6" type="ORF">Godav_021019</name>
</gene>
<evidence type="ECO:0000313" key="6">
    <source>
        <dbReference type="EMBL" id="MBA0608842.1"/>
    </source>
</evidence>
<dbReference type="AlphaFoldDB" id="A0A7J8R672"/>
<dbReference type="GO" id="GO:0016020">
    <property type="term" value="C:membrane"/>
    <property type="evidence" value="ECO:0007669"/>
    <property type="project" value="UniProtKB-SubCell"/>
</dbReference>
<evidence type="ECO:0000256" key="3">
    <source>
        <dbReference type="ARBA" id="ARBA00022679"/>
    </source>
</evidence>
<keyword evidence="2" id="KW-0328">Glycosyltransferase</keyword>
<keyword evidence="5" id="KW-0325">Glycoprotein</keyword>
<keyword evidence="4" id="KW-0472">Membrane</keyword>
<evidence type="ECO:0000256" key="5">
    <source>
        <dbReference type="ARBA" id="ARBA00023180"/>
    </source>
</evidence>
<dbReference type="InterPro" id="IPR003406">
    <property type="entry name" value="Glyco_trans_14"/>
</dbReference>
<name>A0A7J8R672_GOSDV</name>
<dbReference type="PANTHER" id="PTHR45719:SF10">
    <property type="entry name" value="CORE-2_I-BRANCHING BETA-1,6-N-ACETYLGLUCOSAMINYLTRANSFERASE FAMILY PROTEIN"/>
    <property type="match status" value="1"/>
</dbReference>
<keyword evidence="7" id="KW-1185">Reference proteome</keyword>
<keyword evidence="3" id="KW-0808">Transferase</keyword>
<evidence type="ECO:0000313" key="7">
    <source>
        <dbReference type="Proteomes" id="UP000593561"/>
    </source>
</evidence>
<dbReference type="Pfam" id="PF02485">
    <property type="entry name" value="Branch"/>
    <property type="match status" value="1"/>
</dbReference>
<evidence type="ECO:0000256" key="2">
    <source>
        <dbReference type="ARBA" id="ARBA00022676"/>
    </source>
</evidence>
<comment type="caution">
    <text evidence="6">The sequence shown here is derived from an EMBL/GenBank/DDBJ whole genome shotgun (WGS) entry which is preliminary data.</text>
</comment>
<dbReference type="EMBL" id="JABFAC010000003">
    <property type="protein sequence ID" value="MBA0608842.1"/>
    <property type="molecule type" value="Genomic_DNA"/>
</dbReference>
<reference evidence="6 7" key="1">
    <citation type="journal article" date="2019" name="Genome Biol. Evol.">
        <title>Insights into the evolution of the New World diploid cottons (Gossypium, subgenus Houzingenia) based on genome sequencing.</title>
        <authorList>
            <person name="Grover C.E."/>
            <person name="Arick M.A. 2nd"/>
            <person name="Thrash A."/>
            <person name="Conover J.L."/>
            <person name="Sanders W.S."/>
            <person name="Peterson D.G."/>
            <person name="Frelichowski J.E."/>
            <person name="Scheffler J.A."/>
            <person name="Scheffler B.E."/>
            <person name="Wendel J.F."/>
        </authorList>
    </citation>
    <scope>NUCLEOTIDE SEQUENCE [LARGE SCALE GENOMIC DNA]</scope>
    <source>
        <strain evidence="6">27</strain>
        <tissue evidence="6">Leaf</tissue>
    </source>
</reference>
<evidence type="ECO:0000256" key="4">
    <source>
        <dbReference type="ARBA" id="ARBA00023136"/>
    </source>
</evidence>
<sequence>MLTRSFIEFCILGTDNFPWNLLMYLENMSYSFTNYLSTILCNSKFKSTVINHNL</sequence>
<protein>
    <submittedName>
        <fullName evidence="6">Uncharacterized protein</fullName>
    </submittedName>
</protein>
<dbReference type="PANTHER" id="PTHR45719">
    <property type="entry name" value="GLYCOSYLTRANSFERASE"/>
    <property type="match status" value="1"/>
</dbReference>
<dbReference type="InterPro" id="IPR044610">
    <property type="entry name" value="GLCAT14A/B/C"/>
</dbReference>
<accession>A0A7J8R672</accession>
<comment type="subcellular location">
    <subcellularLocation>
        <location evidence="1">Membrane</location>
        <topology evidence="1">Single-pass type II membrane protein</topology>
    </subcellularLocation>
</comment>
<dbReference type="GO" id="GO:0015020">
    <property type="term" value="F:glucuronosyltransferase activity"/>
    <property type="evidence" value="ECO:0007669"/>
    <property type="project" value="InterPro"/>
</dbReference>
<dbReference type="Proteomes" id="UP000593561">
    <property type="component" value="Unassembled WGS sequence"/>
</dbReference>